<sequence length="905" mass="102230">MSLNKSEQSSPLANELFEARELVDYAKCVLANLDLLRAFERMAQSAPAKVEVAKHFTPQQQAILNDAHNTGRFLEMRRLHPGLTDEGVENRIARILKRINGRAVVPDQYPGSLCLGRPQKPQKGTDDDLNGNLPELLGCLGDMFLCEGNDGSIRVRTRLLEAWQDLVLVVPPLLITSAWMAQRLDLSDVTPSADELQRAVVRINAWLCDSTLPVDDDPFLDHLCRTEGLDETHMHLNGTTEAEKVWFDALERPDQVVGGLTAKTIKQDIGIRVAIGNGVKRLLQQEDPDLSPERLMLRTQAAAALKARLLNRATSRAEPTFAEPPVAAYRRAQEHCMQRLSSRTPKVVKEAWQLIALFKGFDQNRMDHTSGLLFWHYALLRAQFCRLLIQQADQKGFDQFQSITLNELREATEKDYAERFRQIERGQQKGVDFLEGRFTPKMTPDDSAKLLGLILRGYLEFLGEGVARPAGVMREAREYRSLSDLLSRVRRLEKGDDQWPGISPEQPGTSHIPSSSRRLRLGLVPHFVKQSDKKERESFFTGDKLRAICRDAKVRRESDQRARALVALIQRTPGLETLIRGIDAASNERHAGPEVFAPVFRRMRHAGIRRFTYHAGEDFGHIVSGIRAIHEAVVFLDFDAGCRIGHGTASGLDPKAWWQAVSGYVVMPAEERLDDLVFAREMLLSTRTHIDSLPLIEAEIQRLSMKIWNDPRITSDLLAESWKLRSLDPLAQNVSVDDVDPNRRFEARCFANARQGKARALTHFLRRHGIDASSEELKAAREDVVVSRENDVLRPKVIRAIQNAVLRLLRERSIAIETLPSSNLRISIHKRYNDHHARNWLGLGKHPADGPVSVVIGSDDPGIFATGLRLEYAHLSRMLHAHVMSPESAKELLRRMCAEAKQFRF</sequence>
<dbReference type="Proteomes" id="UP000282760">
    <property type="component" value="Chromosome"/>
</dbReference>
<dbReference type="InterPro" id="IPR032466">
    <property type="entry name" value="Metal_Hydrolase"/>
</dbReference>
<dbReference type="GO" id="GO:0006154">
    <property type="term" value="P:adenosine catabolic process"/>
    <property type="evidence" value="ECO:0007669"/>
    <property type="project" value="TreeGrafter"/>
</dbReference>
<dbReference type="PANTHER" id="PTHR11409">
    <property type="entry name" value="ADENOSINE DEAMINASE"/>
    <property type="match status" value="1"/>
</dbReference>
<keyword evidence="5" id="KW-0378">Hydrolase</keyword>
<keyword evidence="6" id="KW-0862">Zinc</keyword>
<dbReference type="EC" id="3.5.4.4" evidence="3"/>
<comment type="similarity">
    <text evidence="2">Belongs to the metallo-dependent hydrolases superfamily. Adenosine and AMP deaminases family.</text>
</comment>
<reference evidence="9 10" key="1">
    <citation type="submission" date="2017-11" db="EMBL/GenBank/DDBJ databases">
        <title>Effect of PGPRs.</title>
        <authorList>
            <person name="Oliva R."/>
            <person name="Nong J."/>
            <person name="Roman V."/>
        </authorList>
    </citation>
    <scope>NUCLEOTIDE SEQUENCE [LARGE SCALE GENOMIC DNA]</scope>
    <source>
        <strain evidence="9">Inb918</strain>
    </source>
</reference>
<dbReference type="PANTHER" id="PTHR11409:SF43">
    <property type="entry name" value="ADENOSINE DEAMINASE"/>
    <property type="match status" value="1"/>
</dbReference>
<evidence type="ECO:0000256" key="4">
    <source>
        <dbReference type="ARBA" id="ARBA00022723"/>
    </source>
</evidence>
<dbReference type="EMBL" id="CP024646">
    <property type="protein sequence ID" value="AZV25642.1"/>
    <property type="molecule type" value="Genomic_DNA"/>
</dbReference>
<dbReference type="InterPro" id="IPR001365">
    <property type="entry name" value="A_deaminase_dom"/>
</dbReference>
<comment type="cofactor">
    <cofactor evidence="1">
        <name>Zn(2+)</name>
        <dbReference type="ChEBI" id="CHEBI:29105"/>
    </cofactor>
</comment>
<accession>A0A3T0JQG6</accession>
<evidence type="ECO:0000256" key="1">
    <source>
        <dbReference type="ARBA" id="ARBA00001947"/>
    </source>
</evidence>
<protein>
    <recommendedName>
        <fullName evidence="3">adenosine deaminase</fullName>
        <ecNumber evidence="3">3.5.4.4</ecNumber>
    </recommendedName>
</protein>
<name>A0A3T0JQG6_PSESX</name>
<dbReference type="Gene3D" id="3.20.20.140">
    <property type="entry name" value="Metal-dependent hydrolases"/>
    <property type="match status" value="2"/>
</dbReference>
<dbReference type="GO" id="GO:0046103">
    <property type="term" value="P:inosine biosynthetic process"/>
    <property type="evidence" value="ECO:0007669"/>
    <property type="project" value="TreeGrafter"/>
</dbReference>
<evidence type="ECO:0000256" key="3">
    <source>
        <dbReference type="ARBA" id="ARBA00012784"/>
    </source>
</evidence>
<dbReference type="Pfam" id="PF00962">
    <property type="entry name" value="A_deaminase"/>
    <property type="match status" value="1"/>
</dbReference>
<evidence type="ECO:0000256" key="7">
    <source>
        <dbReference type="SAM" id="MobiDB-lite"/>
    </source>
</evidence>
<evidence type="ECO:0000313" key="9">
    <source>
        <dbReference type="EMBL" id="AZV25642.1"/>
    </source>
</evidence>
<evidence type="ECO:0000256" key="5">
    <source>
        <dbReference type="ARBA" id="ARBA00022801"/>
    </source>
</evidence>
<gene>
    <name evidence="9" type="ORF">CT157_06390</name>
</gene>
<feature type="compositionally biased region" description="Polar residues" evidence="7">
    <location>
        <begin position="506"/>
        <end position="515"/>
    </location>
</feature>
<feature type="region of interest" description="Disordered" evidence="7">
    <location>
        <begin position="496"/>
        <end position="515"/>
    </location>
</feature>
<keyword evidence="4" id="KW-0479">Metal-binding</keyword>
<evidence type="ECO:0000256" key="6">
    <source>
        <dbReference type="ARBA" id="ARBA00022833"/>
    </source>
</evidence>
<dbReference type="GO" id="GO:0004000">
    <property type="term" value="F:adenosine deaminase activity"/>
    <property type="evidence" value="ECO:0007669"/>
    <property type="project" value="TreeGrafter"/>
</dbReference>
<dbReference type="GO" id="GO:0005829">
    <property type="term" value="C:cytosol"/>
    <property type="evidence" value="ECO:0007669"/>
    <property type="project" value="TreeGrafter"/>
</dbReference>
<dbReference type="AlphaFoldDB" id="A0A3T0JQG6"/>
<dbReference type="GO" id="GO:0046872">
    <property type="term" value="F:metal ion binding"/>
    <property type="evidence" value="ECO:0007669"/>
    <property type="project" value="UniProtKB-KW"/>
</dbReference>
<proteinExistence type="inferred from homology"/>
<evidence type="ECO:0000256" key="2">
    <source>
        <dbReference type="ARBA" id="ARBA00006676"/>
    </source>
</evidence>
<dbReference type="InterPro" id="IPR006330">
    <property type="entry name" value="Ado/ade_deaminase"/>
</dbReference>
<feature type="domain" description="Adenosine deaminase" evidence="8">
    <location>
        <begin position="541"/>
        <end position="655"/>
    </location>
</feature>
<dbReference type="GO" id="GO:0043103">
    <property type="term" value="P:hypoxanthine salvage"/>
    <property type="evidence" value="ECO:0007669"/>
    <property type="project" value="TreeGrafter"/>
</dbReference>
<evidence type="ECO:0000259" key="8">
    <source>
        <dbReference type="Pfam" id="PF00962"/>
    </source>
</evidence>
<dbReference type="SUPFAM" id="SSF51556">
    <property type="entry name" value="Metallo-dependent hydrolases"/>
    <property type="match status" value="1"/>
</dbReference>
<evidence type="ECO:0000313" key="10">
    <source>
        <dbReference type="Proteomes" id="UP000282760"/>
    </source>
</evidence>
<organism evidence="9 10">
    <name type="scientific">Pseudomonas syringae</name>
    <dbReference type="NCBI Taxonomy" id="317"/>
    <lineage>
        <taxon>Bacteria</taxon>
        <taxon>Pseudomonadati</taxon>
        <taxon>Pseudomonadota</taxon>
        <taxon>Gammaproteobacteria</taxon>
        <taxon>Pseudomonadales</taxon>
        <taxon>Pseudomonadaceae</taxon>
        <taxon>Pseudomonas</taxon>
    </lineage>
</organism>